<protein>
    <submittedName>
        <fullName evidence="9">DevC protein</fullName>
    </submittedName>
</protein>
<dbReference type="NCBIfam" id="TIGR01185">
    <property type="entry name" value="devC"/>
    <property type="match status" value="1"/>
</dbReference>
<dbReference type="OrthoDB" id="180999at2"/>
<proteinExistence type="predicted"/>
<evidence type="ECO:0000256" key="5">
    <source>
        <dbReference type="ARBA" id="ARBA00022989"/>
    </source>
</evidence>
<keyword evidence="3" id="KW-1003">Cell membrane</keyword>
<organism evidence="9 10">
    <name type="scientific">Moorena producens PAL-8-15-08-1</name>
    <dbReference type="NCBI Taxonomy" id="1458985"/>
    <lineage>
        <taxon>Bacteria</taxon>
        <taxon>Bacillati</taxon>
        <taxon>Cyanobacteriota</taxon>
        <taxon>Cyanophyceae</taxon>
        <taxon>Coleofasciculales</taxon>
        <taxon>Coleofasciculaceae</taxon>
        <taxon>Moorena</taxon>
    </lineage>
</organism>
<name>A0A1D8TU72_9CYAN</name>
<accession>A0A1D8TU72</accession>
<keyword evidence="2" id="KW-0813">Transport</keyword>
<dbReference type="STRING" id="1458985.BJP34_18780"/>
<dbReference type="InterPro" id="IPR003838">
    <property type="entry name" value="ABC3_permease_C"/>
</dbReference>
<feature type="transmembrane region" description="Helical" evidence="7">
    <location>
        <begin position="268"/>
        <end position="290"/>
    </location>
</feature>
<dbReference type="InterPro" id="IPR005891">
    <property type="entry name" value="DevC"/>
</dbReference>
<feature type="domain" description="ABC3 transporter permease C-terminal" evidence="8">
    <location>
        <begin position="276"/>
        <end position="382"/>
    </location>
</feature>
<dbReference type="InterPro" id="IPR051125">
    <property type="entry name" value="ABC-4/HrtB_transporter"/>
</dbReference>
<keyword evidence="5 7" id="KW-1133">Transmembrane helix</keyword>
<evidence type="ECO:0000259" key="8">
    <source>
        <dbReference type="Pfam" id="PF02687"/>
    </source>
</evidence>
<evidence type="ECO:0000256" key="6">
    <source>
        <dbReference type="ARBA" id="ARBA00023136"/>
    </source>
</evidence>
<evidence type="ECO:0000313" key="10">
    <source>
        <dbReference type="Proteomes" id="UP000177870"/>
    </source>
</evidence>
<feature type="transmembrane region" description="Helical" evidence="7">
    <location>
        <begin position="355"/>
        <end position="377"/>
    </location>
</feature>
<dbReference type="EMBL" id="CP017599">
    <property type="protein sequence ID" value="AOX01210.1"/>
    <property type="molecule type" value="Genomic_DNA"/>
</dbReference>
<keyword evidence="4 7" id="KW-0812">Transmembrane</keyword>
<evidence type="ECO:0000256" key="2">
    <source>
        <dbReference type="ARBA" id="ARBA00022448"/>
    </source>
</evidence>
<gene>
    <name evidence="9" type="ORF">BJP34_18780</name>
</gene>
<dbReference type="PANTHER" id="PTHR43738">
    <property type="entry name" value="ABC TRANSPORTER, MEMBRANE PROTEIN"/>
    <property type="match status" value="1"/>
</dbReference>
<sequence>MFKKIPIAWLQLQYQKGQTIAAILGIAFTAILLFMQIGFRSGFLESLVQLPSSFQSEVFLMSASTTTVLKPVTFSERRLYQALAFKEVESVTPIYMSIILWKNPKNKAVFIERIQVIGFPVTSSVIDLPGIEDNIDKLKLDNAFLLDEKSRPELDPVVSDIKNQGKAITEIKTNYGLKKIEVIGLFQLGANTTFNGTVITSDSNFFNIFGRNREEINLGLINLKPGVDTQKLISKMENYFPNDVKMLSKSELITKEKDFYEYGSPVGLIFRFGLSGAIIVGTIILYQILYQKISKFIKDYATLKAIGHSHNSLVMIVLEQTLILAILGYIPGLILSGFMYEQLAKDTSLKFEMTFSVAIAVLLLICLICFTSGLIAVRKLKEADPADIFS</sequence>
<evidence type="ECO:0000256" key="7">
    <source>
        <dbReference type="SAM" id="Phobius"/>
    </source>
</evidence>
<comment type="subcellular location">
    <subcellularLocation>
        <location evidence="1">Cell membrane</location>
        <topology evidence="1">Multi-pass membrane protein</topology>
    </subcellularLocation>
</comment>
<keyword evidence="6 7" id="KW-0472">Membrane</keyword>
<feature type="transmembrane region" description="Helical" evidence="7">
    <location>
        <begin position="311"/>
        <end position="335"/>
    </location>
</feature>
<dbReference type="GO" id="GO:0005886">
    <property type="term" value="C:plasma membrane"/>
    <property type="evidence" value="ECO:0007669"/>
    <property type="project" value="UniProtKB-SubCell"/>
</dbReference>
<dbReference type="KEGG" id="mpro:BJP34_18780"/>
<evidence type="ECO:0000256" key="1">
    <source>
        <dbReference type="ARBA" id="ARBA00004651"/>
    </source>
</evidence>
<evidence type="ECO:0000256" key="3">
    <source>
        <dbReference type="ARBA" id="ARBA00022475"/>
    </source>
</evidence>
<dbReference type="Proteomes" id="UP000177870">
    <property type="component" value="Chromosome"/>
</dbReference>
<evidence type="ECO:0000256" key="4">
    <source>
        <dbReference type="ARBA" id="ARBA00022692"/>
    </source>
</evidence>
<dbReference type="PIRSF" id="PIRSF031773">
    <property type="entry name" value="DevC"/>
    <property type="match status" value="1"/>
</dbReference>
<feature type="transmembrane region" description="Helical" evidence="7">
    <location>
        <begin position="20"/>
        <end position="39"/>
    </location>
</feature>
<dbReference type="PANTHER" id="PTHR43738:SF1">
    <property type="entry name" value="HEMIN TRANSPORT SYSTEM PERMEASE PROTEIN HRTB-RELATED"/>
    <property type="match status" value="1"/>
</dbReference>
<evidence type="ECO:0000313" key="9">
    <source>
        <dbReference type="EMBL" id="AOX01210.1"/>
    </source>
</evidence>
<dbReference type="Pfam" id="PF02687">
    <property type="entry name" value="FtsX"/>
    <property type="match status" value="1"/>
</dbReference>
<reference evidence="10" key="1">
    <citation type="submission" date="2016-10" db="EMBL/GenBank/DDBJ databases">
        <title>Comparative genomics uncovers the prolific and rare metabolic potential of the cyanobacterial genus Moorea.</title>
        <authorList>
            <person name="Leao T."/>
            <person name="Castelao G."/>
            <person name="Korobeynikov A."/>
            <person name="Monroe E.A."/>
            <person name="Podell S."/>
            <person name="Glukhov E."/>
            <person name="Allen E."/>
            <person name="Gerwick W.H."/>
            <person name="Gerwick L."/>
        </authorList>
    </citation>
    <scope>NUCLEOTIDE SEQUENCE [LARGE SCALE GENOMIC DNA]</scope>
    <source>
        <strain evidence="10">PAL-8-15-08-1</strain>
    </source>
</reference>
<dbReference type="RefSeq" id="WP_070393655.1">
    <property type="nucleotide sequence ID" value="NZ_CP017599.1"/>
</dbReference>
<dbReference type="AlphaFoldDB" id="A0A1D8TU72"/>